<proteinExistence type="predicted"/>
<feature type="coiled-coil region" evidence="1">
    <location>
        <begin position="45"/>
        <end position="111"/>
    </location>
</feature>
<evidence type="ECO:0000256" key="1">
    <source>
        <dbReference type="SAM" id="Coils"/>
    </source>
</evidence>
<feature type="compositionally biased region" description="Low complexity" evidence="2">
    <location>
        <begin position="166"/>
        <end position="178"/>
    </location>
</feature>
<gene>
    <name evidence="3" type="ORF">7F15_13</name>
</gene>
<protein>
    <submittedName>
        <fullName evidence="3">Uncharacterized protein</fullName>
    </submittedName>
</protein>
<dbReference type="Pfam" id="PF23857">
    <property type="entry name" value="Phage_TAC_19"/>
    <property type="match status" value="1"/>
</dbReference>
<accession>A0A2H4J7U3</accession>
<keyword evidence="1" id="KW-0175">Coiled coil</keyword>
<dbReference type="NCBIfam" id="NF047360">
    <property type="entry name" value="tail_chap_PVL"/>
    <property type="match status" value="1"/>
</dbReference>
<name>A0A2H4J7U3_9CAUD</name>
<feature type="region of interest" description="Disordered" evidence="2">
    <location>
        <begin position="154"/>
        <end position="178"/>
    </location>
</feature>
<reference evidence="3" key="1">
    <citation type="submission" date="2017-06" db="EMBL/GenBank/DDBJ databases">
        <title>Novel phages from South African skin metaviromes.</title>
        <authorList>
            <person name="van Zyl L.J."/>
            <person name="Abrahams Y."/>
            <person name="Stander E.A."/>
            <person name="Kirby B.M."/>
            <person name="Clavaud C."/>
            <person name="Farcet C."/>
            <person name="Breton L."/>
            <person name="Trindade M.I."/>
        </authorList>
    </citation>
    <scope>NUCLEOTIDE SEQUENCE</scope>
</reference>
<sequence>MAKVTLKIDGKNKQFVKDKLNLGAMKAQAEFEEKLQGGFSFMNEMQFLYRKHRKILNEQEKLENKLAEVETDEEREELFQKIEDIEATEEYKAFESEADELRERAEKESSLESFEVYDSFASLLVKVFDEKFTVDQVFDGLEVENSLPETYSKIFASNDTGKQTKKASTTKAKQPAKS</sequence>
<dbReference type="EMBL" id="MF417890">
    <property type="protein sequence ID" value="ASN69407.1"/>
    <property type="molecule type" value="Genomic_DNA"/>
</dbReference>
<evidence type="ECO:0000313" key="3">
    <source>
        <dbReference type="EMBL" id="ASN69407.1"/>
    </source>
</evidence>
<dbReference type="InterPro" id="IPR057006">
    <property type="entry name" value="Phage_TAC_19"/>
</dbReference>
<evidence type="ECO:0000256" key="2">
    <source>
        <dbReference type="SAM" id="MobiDB-lite"/>
    </source>
</evidence>
<organism evidence="3">
    <name type="scientific">uncultured Caudovirales phage</name>
    <dbReference type="NCBI Taxonomy" id="2100421"/>
    <lineage>
        <taxon>Viruses</taxon>
        <taxon>Duplodnaviria</taxon>
        <taxon>Heunggongvirae</taxon>
        <taxon>Uroviricota</taxon>
        <taxon>Caudoviricetes</taxon>
        <taxon>Peduoviridae</taxon>
        <taxon>Maltschvirus</taxon>
        <taxon>Maltschvirus maltsch</taxon>
    </lineage>
</organism>